<dbReference type="PATRIC" id="fig|1396.433.peg.5592"/>
<evidence type="ECO:0000313" key="10">
    <source>
        <dbReference type="Proteomes" id="UP000035350"/>
    </source>
</evidence>
<dbReference type="InterPro" id="IPR018584">
    <property type="entry name" value="GT87"/>
</dbReference>
<keyword evidence="6 8" id="KW-0472">Membrane</keyword>
<feature type="transmembrane region" description="Helical" evidence="8">
    <location>
        <begin position="284"/>
        <end position="302"/>
    </location>
</feature>
<feature type="transmembrane region" description="Helical" evidence="8">
    <location>
        <begin position="309"/>
        <end position="326"/>
    </location>
</feature>
<dbReference type="Pfam" id="PF09594">
    <property type="entry name" value="GT87"/>
    <property type="match status" value="1"/>
</dbReference>
<dbReference type="AlphaFoldDB" id="A0A0G8BV48"/>
<organism evidence="9 10">
    <name type="scientific">Bacillus wiedmannii</name>
    <dbReference type="NCBI Taxonomy" id="1890302"/>
    <lineage>
        <taxon>Bacteria</taxon>
        <taxon>Bacillati</taxon>
        <taxon>Bacillota</taxon>
        <taxon>Bacilli</taxon>
        <taxon>Bacillales</taxon>
        <taxon>Bacillaceae</taxon>
        <taxon>Bacillus</taxon>
        <taxon>Bacillus cereus group</taxon>
    </lineage>
</organism>
<evidence type="ECO:0000256" key="1">
    <source>
        <dbReference type="ARBA" id="ARBA00004651"/>
    </source>
</evidence>
<evidence type="ECO:0000256" key="6">
    <source>
        <dbReference type="ARBA" id="ARBA00023136"/>
    </source>
</evidence>
<accession>A0A0G8BV48</accession>
<evidence type="ECO:0000256" key="8">
    <source>
        <dbReference type="SAM" id="Phobius"/>
    </source>
</evidence>
<protein>
    <recommendedName>
        <fullName evidence="11">DUF2029 domain-containing protein</fullName>
    </recommendedName>
</protein>
<feature type="transmembrane region" description="Helical" evidence="8">
    <location>
        <begin position="144"/>
        <end position="164"/>
    </location>
</feature>
<feature type="transmembrane region" description="Helical" evidence="8">
    <location>
        <begin position="116"/>
        <end position="137"/>
    </location>
</feature>
<comment type="similarity">
    <text evidence="7">Belongs to the glycosyltransferase 87 family.</text>
</comment>
<evidence type="ECO:0008006" key="11">
    <source>
        <dbReference type="Google" id="ProtNLM"/>
    </source>
</evidence>
<feature type="transmembrane region" description="Helical" evidence="8">
    <location>
        <begin position="52"/>
        <end position="71"/>
    </location>
</feature>
<reference evidence="10" key="2">
    <citation type="submission" date="2015-04" db="EMBL/GenBank/DDBJ databases">
        <title>Draft Genome Sequences of Eight Spore-Forming Food Isolates of Bacillus cereus Genome sequencing.</title>
        <authorList>
            <person name="Krawcyk A.O."/>
            <person name="de Jong A."/>
            <person name="Eijlander R.T."/>
            <person name="Berendsen E.M."/>
            <person name="Holsappel S."/>
            <person name="Wells-Bennik M."/>
            <person name="Kuipers O.P."/>
        </authorList>
    </citation>
    <scope>NUCLEOTIDE SEQUENCE [LARGE SCALE GENOMIC DNA]</scope>
    <source>
        <strain evidence="10">B4147</strain>
    </source>
</reference>
<evidence type="ECO:0000256" key="4">
    <source>
        <dbReference type="ARBA" id="ARBA00022692"/>
    </source>
</evidence>
<evidence type="ECO:0000313" key="9">
    <source>
        <dbReference type="EMBL" id="KKZ91452.1"/>
    </source>
</evidence>
<feature type="transmembrane region" description="Helical" evidence="8">
    <location>
        <begin position="332"/>
        <end position="352"/>
    </location>
</feature>
<dbReference type="GO" id="GO:0005886">
    <property type="term" value="C:plasma membrane"/>
    <property type="evidence" value="ECO:0007669"/>
    <property type="project" value="UniProtKB-SubCell"/>
</dbReference>
<feature type="transmembrane region" description="Helical" evidence="8">
    <location>
        <begin position="188"/>
        <end position="213"/>
    </location>
</feature>
<keyword evidence="3" id="KW-0808">Transferase</keyword>
<keyword evidence="2" id="KW-1003">Cell membrane</keyword>
<feature type="transmembrane region" description="Helical" evidence="8">
    <location>
        <begin position="91"/>
        <end position="110"/>
    </location>
</feature>
<reference evidence="9 10" key="1">
    <citation type="journal article" date="2015" name="Genome Announc.">
        <title>Next-Generation Whole-Genome Sequencing of Eight Strains of Bacillus cereus, Isolated from Food.</title>
        <authorList>
            <person name="Krawczyk A.O."/>
            <person name="de Jong A."/>
            <person name="Eijlander R.T."/>
            <person name="Berendsen E.M."/>
            <person name="Holsappel S."/>
            <person name="Wells-Bennik M.H."/>
            <person name="Kuipers O.P."/>
        </authorList>
    </citation>
    <scope>NUCLEOTIDE SEQUENCE [LARGE SCALE GENOMIC DNA]</scope>
    <source>
        <strain evidence="9 10">B4147</strain>
    </source>
</reference>
<dbReference type="EMBL" id="LCYN01000032">
    <property type="protein sequence ID" value="KKZ91452.1"/>
    <property type="molecule type" value="Genomic_DNA"/>
</dbReference>
<feature type="transmembrane region" description="Helical" evidence="8">
    <location>
        <begin position="220"/>
        <end position="243"/>
    </location>
</feature>
<evidence type="ECO:0000256" key="5">
    <source>
        <dbReference type="ARBA" id="ARBA00022989"/>
    </source>
</evidence>
<dbReference type="Proteomes" id="UP000035350">
    <property type="component" value="Unassembled WGS sequence"/>
</dbReference>
<feature type="transmembrane region" description="Helical" evidence="8">
    <location>
        <begin position="391"/>
        <end position="410"/>
    </location>
</feature>
<comment type="caution">
    <text evidence="9">The sequence shown here is derived from an EMBL/GenBank/DDBJ whole genome shotgun (WGS) entry which is preliminary data.</text>
</comment>
<gene>
    <name evidence="9" type="ORF">B4147_5264</name>
</gene>
<evidence type="ECO:0000256" key="2">
    <source>
        <dbReference type="ARBA" id="ARBA00022475"/>
    </source>
</evidence>
<sequence length="414" mass="48031">MLNIKISEKMFKVISFICLLGAIGYSLGYQVLWPLYKEPAMLGWMLDDFHFFYYAFHTIWNDNAISMMYDLDHQMETFRQLYGETKGALGYYMYPPQFAVFLSWFAAFPYEKARLLWTMFNSILFILGVCFVIQAAYKGRAKGVKYLLFSAAIIIYPVFADFYWGQSNRLIFFLVCLTYYFYQSKHKWLAGIPIVFATSFKLLPGIFLVYFLYKKEWKVFLSAVITTIITSGITIAIVGWNVAWEYVTNDLFVVNGINEMHGGAPWDSSFKGVLKTYFPHDSMSITHLVYVVILLAITFLVIRKCKKDSSLEFVLVTALMLLFSPVVEVHYLVLMIIVIVCVLSHIFNNSLIEEFVDGNIMYNISLDAKSVWHLVVTAVSINILMDSPEGMSYFIAMLFLFYVLLDRYYIQNKK</sequence>
<proteinExistence type="inferred from homology"/>
<keyword evidence="4 8" id="KW-0812">Transmembrane</keyword>
<evidence type="ECO:0000256" key="7">
    <source>
        <dbReference type="ARBA" id="ARBA00024033"/>
    </source>
</evidence>
<comment type="subcellular location">
    <subcellularLocation>
        <location evidence="1">Cell membrane</location>
        <topology evidence="1">Multi-pass membrane protein</topology>
    </subcellularLocation>
</comment>
<dbReference type="GO" id="GO:0016758">
    <property type="term" value="F:hexosyltransferase activity"/>
    <property type="evidence" value="ECO:0007669"/>
    <property type="project" value="InterPro"/>
</dbReference>
<dbReference type="RefSeq" id="WP_046959963.1">
    <property type="nucleotide sequence ID" value="NZ_LCYN01000032.1"/>
</dbReference>
<evidence type="ECO:0000256" key="3">
    <source>
        <dbReference type="ARBA" id="ARBA00022679"/>
    </source>
</evidence>
<name>A0A0G8BV48_9BACI</name>
<keyword evidence="5 8" id="KW-1133">Transmembrane helix</keyword>
<feature type="transmembrane region" description="Helical" evidence="8">
    <location>
        <begin position="364"/>
        <end position="385"/>
    </location>
</feature>